<dbReference type="PANTHER" id="PTHR34990:SF2">
    <property type="entry name" value="BLL8164 PROTEIN"/>
    <property type="match status" value="1"/>
</dbReference>
<dbReference type="PANTHER" id="PTHR34990">
    <property type="entry name" value="UDP-2,3-DIACYLGLUCOSAMINE HYDROLASE-RELATED"/>
    <property type="match status" value="1"/>
</dbReference>
<dbReference type="GO" id="GO:0016020">
    <property type="term" value="C:membrane"/>
    <property type="evidence" value="ECO:0007669"/>
    <property type="project" value="GOC"/>
</dbReference>
<reference evidence="1 2" key="1">
    <citation type="submission" date="2016-09" db="EMBL/GenBank/DDBJ databases">
        <authorList>
            <person name="Capua I."/>
            <person name="De Benedictis P."/>
            <person name="Joannis T."/>
            <person name="Lombin L.H."/>
            <person name="Cattoli G."/>
        </authorList>
    </citation>
    <scope>NUCLEOTIDE SEQUENCE [LARGE SCALE GENOMIC DNA]</scope>
    <source>
        <strain evidence="1 2">GluBS11</strain>
    </source>
</reference>
<keyword evidence="2" id="KW-1185">Reference proteome</keyword>
<dbReference type="InterPro" id="IPR029052">
    <property type="entry name" value="Metallo-depent_PP-like"/>
</dbReference>
<dbReference type="AlphaFoldDB" id="A0A1D3TXG6"/>
<evidence type="ECO:0008006" key="3">
    <source>
        <dbReference type="Google" id="ProtNLM"/>
    </source>
</evidence>
<dbReference type="InterPro" id="IPR043461">
    <property type="entry name" value="LpxH-like"/>
</dbReference>
<gene>
    <name evidence="1" type="ORF">SAMN05421730_103111</name>
</gene>
<evidence type="ECO:0000313" key="1">
    <source>
        <dbReference type="EMBL" id="SCP99034.1"/>
    </source>
</evidence>
<protein>
    <recommendedName>
        <fullName evidence="3">UDP-2,3-diacylglucosamine pyrophosphatase LpxH</fullName>
    </recommendedName>
</protein>
<dbReference type="OrthoDB" id="9773199at2"/>
<dbReference type="Proteomes" id="UP000199315">
    <property type="component" value="Unassembled WGS sequence"/>
</dbReference>
<accession>A0A1D3TXG6</accession>
<dbReference type="GO" id="GO:0009245">
    <property type="term" value="P:lipid A biosynthetic process"/>
    <property type="evidence" value="ECO:0007669"/>
    <property type="project" value="TreeGrafter"/>
</dbReference>
<dbReference type="SUPFAM" id="SSF56300">
    <property type="entry name" value="Metallo-dependent phosphatases"/>
    <property type="match status" value="1"/>
</dbReference>
<dbReference type="Gene3D" id="3.60.21.10">
    <property type="match status" value="1"/>
</dbReference>
<dbReference type="EMBL" id="FMKA01000031">
    <property type="protein sequence ID" value="SCP99034.1"/>
    <property type="molecule type" value="Genomic_DNA"/>
</dbReference>
<dbReference type="RefSeq" id="WP_091236294.1">
    <property type="nucleotide sequence ID" value="NZ_FMKA01000031.1"/>
</dbReference>
<dbReference type="STRING" id="1619234.SAMN05421730_103111"/>
<organism evidence="1 2">
    <name type="scientific">Anaerobium acetethylicum</name>
    <dbReference type="NCBI Taxonomy" id="1619234"/>
    <lineage>
        <taxon>Bacteria</taxon>
        <taxon>Bacillati</taxon>
        <taxon>Bacillota</taxon>
        <taxon>Clostridia</taxon>
        <taxon>Lachnospirales</taxon>
        <taxon>Lachnospiraceae</taxon>
        <taxon>Anaerobium</taxon>
    </lineage>
</organism>
<proteinExistence type="predicted"/>
<name>A0A1D3TXG6_9FIRM</name>
<sequence>MFTNKRLTQAYQEAKFEYFDKDSKYVFFSDSHRGDDSLSDEFSRNQNVFLYALDYYYKNGYTYVEAGDGDELWEHSTFKFIRSAHKDVFTSIKRFFDDRRFILLYGNHNIHLKKNIYTRLNYDHYYDEYNGQVCELFPGVIAWESLVLKNRDTGQEILTVHGHQGDFMNDQLWVVSMFMLRYFWRFMHIVGFKNPASPAKSQYKRHKIELAFNKWIQLNRMMLICGHTHRPKYPKSGELPYFNTGCCIHTRSITGIEITNEEIMMVDWRIRADENGSLQVLRTIVRGPDPISKFDFNNNPDFDSIILGEDSKDEET</sequence>
<evidence type="ECO:0000313" key="2">
    <source>
        <dbReference type="Proteomes" id="UP000199315"/>
    </source>
</evidence>
<dbReference type="GO" id="GO:0008758">
    <property type="term" value="F:UDP-2,3-diacylglucosamine hydrolase activity"/>
    <property type="evidence" value="ECO:0007669"/>
    <property type="project" value="TreeGrafter"/>
</dbReference>